<dbReference type="Proteomes" id="UP000008063">
    <property type="component" value="Unassembled WGS sequence"/>
</dbReference>
<proteinExistence type="predicted"/>
<feature type="compositionally biased region" description="Polar residues" evidence="1">
    <location>
        <begin position="1"/>
        <end position="12"/>
    </location>
</feature>
<reference evidence="3" key="1">
    <citation type="journal article" date="2011" name="Science">
        <title>The plant cell wall-decomposing machinery underlies the functional diversity of forest fungi.</title>
        <authorList>
            <person name="Eastwood D.C."/>
            <person name="Floudas D."/>
            <person name="Binder M."/>
            <person name="Majcherczyk A."/>
            <person name="Schneider P."/>
            <person name="Aerts A."/>
            <person name="Asiegbu F.O."/>
            <person name="Baker S.E."/>
            <person name="Barry K."/>
            <person name="Bendiksby M."/>
            <person name="Blumentritt M."/>
            <person name="Coutinho P.M."/>
            <person name="Cullen D."/>
            <person name="de Vries R.P."/>
            <person name="Gathman A."/>
            <person name="Goodell B."/>
            <person name="Henrissat B."/>
            <person name="Ihrmark K."/>
            <person name="Kauserud H."/>
            <person name="Kohler A."/>
            <person name="LaButti K."/>
            <person name="Lapidus A."/>
            <person name="Lavin J.L."/>
            <person name="Lee Y.-H."/>
            <person name="Lindquist E."/>
            <person name="Lilly W."/>
            <person name="Lucas S."/>
            <person name="Morin E."/>
            <person name="Murat C."/>
            <person name="Oguiza J.A."/>
            <person name="Park J."/>
            <person name="Pisabarro A.G."/>
            <person name="Riley R."/>
            <person name="Rosling A."/>
            <person name="Salamov A."/>
            <person name="Schmidt O."/>
            <person name="Schmutz J."/>
            <person name="Skrede I."/>
            <person name="Stenlid J."/>
            <person name="Wiebenga A."/>
            <person name="Xie X."/>
            <person name="Kuees U."/>
            <person name="Hibbett D.S."/>
            <person name="Hoffmeister D."/>
            <person name="Hoegberg N."/>
            <person name="Martin F."/>
            <person name="Grigoriev I.V."/>
            <person name="Watkinson S.C."/>
        </authorList>
    </citation>
    <scope>NUCLEOTIDE SEQUENCE [LARGE SCALE GENOMIC DNA]</scope>
    <source>
        <strain evidence="3">strain S7.3</strain>
    </source>
</reference>
<accession>F8PQL6</accession>
<name>F8PQL6_SERL3</name>
<dbReference type="OrthoDB" id="2693043at2759"/>
<dbReference type="HOGENOM" id="CLU_1504334_0_0_1"/>
<keyword evidence="3" id="KW-1185">Reference proteome</keyword>
<evidence type="ECO:0000256" key="1">
    <source>
        <dbReference type="SAM" id="MobiDB-lite"/>
    </source>
</evidence>
<organism evidence="3">
    <name type="scientific">Serpula lacrymans var. lacrymans (strain S7.3)</name>
    <name type="common">Dry rot fungus</name>
    <dbReference type="NCBI Taxonomy" id="936435"/>
    <lineage>
        <taxon>Eukaryota</taxon>
        <taxon>Fungi</taxon>
        <taxon>Dikarya</taxon>
        <taxon>Basidiomycota</taxon>
        <taxon>Agaricomycotina</taxon>
        <taxon>Agaricomycetes</taxon>
        <taxon>Agaricomycetidae</taxon>
        <taxon>Boletales</taxon>
        <taxon>Coniophorineae</taxon>
        <taxon>Serpulaceae</taxon>
        <taxon>Serpula</taxon>
    </lineage>
</organism>
<feature type="region of interest" description="Disordered" evidence="1">
    <location>
        <begin position="1"/>
        <end position="26"/>
    </location>
</feature>
<evidence type="ECO:0000313" key="2">
    <source>
        <dbReference type="EMBL" id="EGO02264.1"/>
    </source>
</evidence>
<sequence length="180" mass="19458">MMPNATSPTSEALPSPQLAGLEASPQSDVLVALSHQQNTPDSDISGTVDERAQDFDQAKQKLMSMVESFAKEHGFEAALVMAGSSLNRNASLTLVHTTAGATDFFRVRCCMDDDQMTSNFKTHIYNRHSFHTIARAFGSNIAEEHTAPGNEADHSRKDAHTAGLGKATDDINLIRKLISA</sequence>
<evidence type="ECO:0000313" key="3">
    <source>
        <dbReference type="Proteomes" id="UP000008063"/>
    </source>
</evidence>
<dbReference type="AlphaFoldDB" id="F8PQL6"/>
<gene>
    <name evidence="2" type="ORF">SERLA73DRAFT_71408</name>
</gene>
<dbReference type="InParanoid" id="F8PQL6"/>
<dbReference type="EMBL" id="GL945477">
    <property type="protein sequence ID" value="EGO02264.1"/>
    <property type="molecule type" value="Genomic_DNA"/>
</dbReference>
<protein>
    <submittedName>
        <fullName evidence="2">Uncharacterized protein</fullName>
    </submittedName>
</protein>